<dbReference type="SUPFAM" id="SSF57180">
    <property type="entry name" value="Cellulose-binding domain"/>
    <property type="match status" value="1"/>
</dbReference>
<proteinExistence type="inferred from homology"/>
<dbReference type="Gene3D" id="2.30.30.490">
    <property type="match status" value="1"/>
</dbReference>
<dbReference type="SMART" id="SM00236">
    <property type="entry name" value="fCBD"/>
    <property type="match status" value="1"/>
</dbReference>
<keyword evidence="3 14" id="KW-0235">DNA replication</keyword>
<dbReference type="PANTHER" id="PTHR10763">
    <property type="entry name" value="CELL DIVISION CONTROL PROTEIN 6-RELATED"/>
    <property type="match status" value="1"/>
</dbReference>
<evidence type="ECO:0000256" key="8">
    <source>
        <dbReference type="ARBA" id="ARBA00023033"/>
    </source>
</evidence>
<keyword evidence="14" id="KW-0547">Nucleotide-binding</keyword>
<dbReference type="PROSITE" id="PS51164">
    <property type="entry name" value="CBM1_2"/>
    <property type="match status" value="1"/>
</dbReference>
<dbReference type="InterPro" id="IPR000254">
    <property type="entry name" value="CBD"/>
</dbReference>
<evidence type="ECO:0000256" key="7">
    <source>
        <dbReference type="ARBA" id="ARBA00023008"/>
    </source>
</evidence>
<dbReference type="Gene3D" id="3.40.50.300">
    <property type="entry name" value="P-loop containing nucleotide triphosphate hydrolases"/>
    <property type="match status" value="1"/>
</dbReference>
<evidence type="ECO:0000256" key="9">
    <source>
        <dbReference type="ARBA" id="ARBA00023125"/>
    </source>
</evidence>
<name>A0ABR3VHE3_HUMIN</name>
<dbReference type="InterPro" id="IPR027417">
    <property type="entry name" value="P-loop_NTPase"/>
</dbReference>
<keyword evidence="13" id="KW-0624">Polysaccharide degradation</keyword>
<dbReference type="InterPro" id="IPR050311">
    <property type="entry name" value="ORC1/CDC6"/>
</dbReference>
<evidence type="ECO:0000256" key="5">
    <source>
        <dbReference type="ARBA" id="ARBA00022729"/>
    </source>
</evidence>
<dbReference type="SUPFAM" id="SSF52540">
    <property type="entry name" value="P-loop containing nucleoside triphosphate hydrolases"/>
    <property type="match status" value="1"/>
</dbReference>
<feature type="compositionally biased region" description="Gly residues" evidence="15">
    <location>
        <begin position="245"/>
        <end position="256"/>
    </location>
</feature>
<dbReference type="Proteomes" id="UP001583172">
    <property type="component" value="Unassembled WGS sequence"/>
</dbReference>
<dbReference type="PANTHER" id="PTHR10763:SF23">
    <property type="entry name" value="ORIGIN RECOGNITION COMPLEX SUBUNIT 1"/>
    <property type="match status" value="1"/>
</dbReference>
<keyword evidence="6" id="KW-0560">Oxidoreductase</keyword>
<feature type="domain" description="CBM1" evidence="17">
    <location>
        <begin position="280"/>
        <end position="315"/>
    </location>
</feature>
<dbReference type="Pfam" id="PF03443">
    <property type="entry name" value="AA9"/>
    <property type="match status" value="1"/>
</dbReference>
<dbReference type="InterPro" id="IPR054425">
    <property type="entry name" value="Cdc6_ORC1-like_ATPase_lid"/>
</dbReference>
<organism evidence="18 19">
    <name type="scientific">Humicola insolens</name>
    <name type="common">Soft-rot fungus</name>
    <dbReference type="NCBI Taxonomy" id="85995"/>
    <lineage>
        <taxon>Eukaryota</taxon>
        <taxon>Fungi</taxon>
        <taxon>Dikarya</taxon>
        <taxon>Ascomycota</taxon>
        <taxon>Pezizomycotina</taxon>
        <taxon>Sordariomycetes</taxon>
        <taxon>Sordariomycetidae</taxon>
        <taxon>Sordariales</taxon>
        <taxon>Chaetomiaceae</taxon>
        <taxon>Mycothermus</taxon>
    </lineage>
</organism>
<comment type="caution">
    <text evidence="18">The sequence shown here is derived from an EMBL/GenBank/DDBJ whole genome shotgun (WGS) entry which is preliminary data.</text>
</comment>
<keyword evidence="5" id="KW-0732">Signal</keyword>
<dbReference type="SUPFAM" id="SSF82061">
    <property type="entry name" value="BAH domain"/>
    <property type="match status" value="1"/>
</dbReference>
<dbReference type="InterPro" id="IPR003593">
    <property type="entry name" value="AAA+_ATPase"/>
</dbReference>
<evidence type="ECO:0000256" key="6">
    <source>
        <dbReference type="ARBA" id="ARBA00023002"/>
    </source>
</evidence>
<evidence type="ECO:0000256" key="10">
    <source>
        <dbReference type="ARBA" id="ARBA00023242"/>
    </source>
</evidence>
<dbReference type="EMBL" id="JAZGSY010000101">
    <property type="protein sequence ID" value="KAL1840738.1"/>
    <property type="molecule type" value="Genomic_DNA"/>
</dbReference>
<evidence type="ECO:0000256" key="12">
    <source>
        <dbReference type="ARBA" id="ARBA00023295"/>
    </source>
</evidence>
<evidence type="ECO:0000256" key="14">
    <source>
        <dbReference type="RuleBase" id="RU365058"/>
    </source>
</evidence>
<dbReference type="InterPro" id="IPR001025">
    <property type="entry name" value="BAH_dom"/>
</dbReference>
<keyword evidence="8" id="KW-0503">Monooxygenase</keyword>
<feature type="region of interest" description="Disordered" evidence="15">
    <location>
        <begin position="553"/>
        <end position="605"/>
    </location>
</feature>
<dbReference type="InterPro" id="IPR035971">
    <property type="entry name" value="CBD_sf"/>
</dbReference>
<evidence type="ECO:0000256" key="15">
    <source>
        <dbReference type="SAM" id="MobiDB-lite"/>
    </source>
</evidence>
<dbReference type="CDD" id="cd18139">
    <property type="entry name" value="HLD_clamp_RarA"/>
    <property type="match status" value="1"/>
</dbReference>
<comment type="subunit">
    <text evidence="14">ORC is composed of six subunits.</text>
</comment>
<feature type="region of interest" description="Disordered" evidence="15">
    <location>
        <begin position="882"/>
        <end position="932"/>
    </location>
</feature>
<evidence type="ECO:0000256" key="11">
    <source>
        <dbReference type="ARBA" id="ARBA00023277"/>
    </source>
</evidence>
<dbReference type="CDD" id="cd00009">
    <property type="entry name" value="AAA"/>
    <property type="match status" value="1"/>
</dbReference>
<keyword evidence="12" id="KW-0378">Hydrolase</keyword>
<dbReference type="InterPro" id="IPR043151">
    <property type="entry name" value="BAH_sf"/>
</dbReference>
<dbReference type="InterPro" id="IPR005103">
    <property type="entry name" value="AA9_LPMO"/>
</dbReference>
<keyword evidence="4" id="KW-0479">Metal-binding</keyword>
<comment type="subcellular location">
    <subcellularLocation>
        <location evidence="1 14">Nucleus</location>
    </subcellularLocation>
</comment>
<evidence type="ECO:0000256" key="13">
    <source>
        <dbReference type="ARBA" id="ARBA00023326"/>
    </source>
</evidence>
<keyword evidence="10 14" id="KW-0539">Nucleus</keyword>
<evidence type="ECO:0000256" key="4">
    <source>
        <dbReference type="ARBA" id="ARBA00022723"/>
    </source>
</evidence>
<dbReference type="InterPro" id="IPR003959">
    <property type="entry name" value="ATPase_AAA_core"/>
</dbReference>
<feature type="region of interest" description="Disordered" evidence="15">
    <location>
        <begin position="228"/>
        <end position="281"/>
    </location>
</feature>
<evidence type="ECO:0000256" key="3">
    <source>
        <dbReference type="ARBA" id="ARBA00022705"/>
    </source>
</evidence>
<dbReference type="CDD" id="cd21175">
    <property type="entry name" value="LPMO_AA9"/>
    <property type="match status" value="1"/>
</dbReference>
<comment type="similarity">
    <text evidence="2 14">Belongs to the ORC1 family.</text>
</comment>
<dbReference type="Pfam" id="PF00734">
    <property type="entry name" value="CBM_1"/>
    <property type="match status" value="1"/>
</dbReference>
<evidence type="ECO:0000256" key="2">
    <source>
        <dbReference type="ARBA" id="ARBA00008398"/>
    </source>
</evidence>
<protein>
    <recommendedName>
        <fullName evidence="14">Origin recognition complex subunit 1</fullName>
    </recommendedName>
</protein>
<dbReference type="Pfam" id="PF22606">
    <property type="entry name" value="Cdc6-ORC-like_ATPase_lid"/>
    <property type="match status" value="1"/>
</dbReference>
<reference evidence="18 19" key="1">
    <citation type="journal article" date="2024" name="Commun. Biol.">
        <title>Comparative genomic analysis of thermophilic fungi reveals convergent evolutionary adaptations and gene losses.</title>
        <authorList>
            <person name="Steindorff A.S."/>
            <person name="Aguilar-Pontes M.V."/>
            <person name="Robinson A.J."/>
            <person name="Andreopoulos B."/>
            <person name="LaButti K."/>
            <person name="Kuo A."/>
            <person name="Mondo S."/>
            <person name="Riley R."/>
            <person name="Otillar R."/>
            <person name="Haridas S."/>
            <person name="Lipzen A."/>
            <person name="Grimwood J."/>
            <person name="Schmutz J."/>
            <person name="Clum A."/>
            <person name="Reid I.D."/>
            <person name="Moisan M.C."/>
            <person name="Butler G."/>
            <person name="Nguyen T.T.M."/>
            <person name="Dewar K."/>
            <person name="Conant G."/>
            <person name="Drula E."/>
            <person name="Henrissat B."/>
            <person name="Hansel C."/>
            <person name="Singer S."/>
            <person name="Hutchinson M.I."/>
            <person name="de Vries R.P."/>
            <person name="Natvig D.O."/>
            <person name="Powell A.J."/>
            <person name="Tsang A."/>
            <person name="Grigoriev I.V."/>
        </authorList>
    </citation>
    <scope>NUCLEOTIDE SEQUENCE [LARGE SCALE GENOMIC DNA]</scope>
    <source>
        <strain evidence="18 19">CBS 620.91</strain>
    </source>
</reference>
<sequence length="1111" mass="120533">MRPFSLVALATAVSGHAIFQRVSVNGVDQGQLKGVRAPWSNYPIENVNHPDFACNTNIQLRDNTVIKVPAGATVGAWWQHEIGGPSGPNDPDNPIAKSHKGPIQVYLAKVDNAATASPNGLRWFKIAEKGLNNGVWAVDEMIANNGWHYFTMPQCIAPGHYLMRVELLALHSAAFPGGAQFYMECAQIEVTGSGSFTGSDFVSFPGAYPANHPGIVINIYDARGNSDNGGRPYEIPGPRPITCPAGGGNNGGGNNGGNQPTPTTSAGGSQPTNGGGNGGGSAPLWGQCGGNGYTGPTTCAEGTCKAQNEWYSHRFLPTQGTTFYLKYYTMPGLVGRRTRTPRPLPGVAREDSDDELGTDDYPWEWIYETADDAADDESAAETGRKRKRTAVANNKPKIVGARMGRFECHLGDTMLLKAQGSHEAWVGIICDFLVDEDGDKAANFMWFSSANEIRNPKKRTDFLENELYITPTFDVNPLATINGTARIMSESAFNKKYPGGKVPRKAPEFGKVFICRRGCNTRTCTYTDEFVWEDIYQGFGDLESLQEFIRKHTRATRRRRQPRDEPEDDDYKLGADGGGHGDDDDGTRRKQQPGGHPETPSSHRRVLIKKHLEFTPLATRVLSPQHIQASPYQLARSQLHVASVPTSLPCREAEFSLVYSHLEAAITDGSGTCIYISGTPGTGKTATVREVVARLDAAVRADELDDFIFVEINGMKITDPHQAYSLLWEALKGQRVSPSQALDLLEREFSHPSPRRVPCVVLMDELDQLVTKNQGVMYNFFNWPGLRHSRLIVLAVANTMDLPERTLSNKISSRLGLTRITFPGYNHEQLMRIVQSRLEGVPGDIVDADAVQFAARKVAAVSGDARRALDICRRAVELAEADAKAKSKDADEDDDDPTTAPNTPSKKRGKPLPTQSPTKPTPKPKKKPSGRVTIDTIRRAIAEATSNPLQQYLRTLPFASRLLLAALLLRTQRTGLAESTFGDVLDEMQRALKVAAVVSDSGGHRALGLLDRKAVSAAAGCNGGEFGGTAGSLLSSSSSSSTSWVRAKNSTQHVRPAGLSAAAVDLAGSGIVNLEGHKAERPSKMRLAVGDEEVRMAFRDDPEIKALGVVL</sequence>
<evidence type="ECO:0000259" key="16">
    <source>
        <dbReference type="PROSITE" id="PS51038"/>
    </source>
</evidence>
<keyword evidence="9 14" id="KW-0238">DNA-binding</keyword>
<accession>A0ABR3VHE3</accession>
<dbReference type="Gene3D" id="2.70.50.70">
    <property type="match status" value="1"/>
</dbReference>
<keyword evidence="14" id="KW-0067">ATP-binding</keyword>
<keyword evidence="12" id="KW-0326">Glycosidase</keyword>
<keyword evidence="7" id="KW-0186">Copper</keyword>
<keyword evidence="11" id="KW-0119">Carbohydrate metabolism</keyword>
<dbReference type="Pfam" id="PF00004">
    <property type="entry name" value="AAA"/>
    <property type="match status" value="1"/>
</dbReference>
<evidence type="ECO:0000313" key="19">
    <source>
        <dbReference type="Proteomes" id="UP001583172"/>
    </source>
</evidence>
<dbReference type="Gene3D" id="1.10.8.60">
    <property type="match status" value="1"/>
</dbReference>
<evidence type="ECO:0000256" key="1">
    <source>
        <dbReference type="ARBA" id="ARBA00004123"/>
    </source>
</evidence>
<comment type="function">
    <text evidence="14">Component of the origin recognition complex (ORC) that binds origins of replication. DNA-binding is ATP-dependent, however specific DNA sequences that define origins of replication have not been identified so far. ORC is required to assemble the pre-replication complex necessary to initiate DNA replication.</text>
</comment>
<dbReference type="SMART" id="SM00382">
    <property type="entry name" value="AAA"/>
    <property type="match status" value="1"/>
</dbReference>
<evidence type="ECO:0000259" key="17">
    <source>
        <dbReference type="PROSITE" id="PS51164"/>
    </source>
</evidence>
<feature type="domain" description="BAH" evidence="16">
    <location>
        <begin position="406"/>
        <end position="530"/>
    </location>
</feature>
<dbReference type="PROSITE" id="PS51038">
    <property type="entry name" value="BAH"/>
    <property type="match status" value="1"/>
</dbReference>
<evidence type="ECO:0000313" key="18">
    <source>
        <dbReference type="EMBL" id="KAL1840738.1"/>
    </source>
</evidence>
<gene>
    <name evidence="18" type="ORF">VTJ49DRAFT_178</name>
</gene>
<keyword evidence="19" id="KW-1185">Reference proteome</keyword>